<keyword evidence="3" id="KW-0328">Glycosyltransferase</keyword>
<dbReference type="InterPro" id="IPR028098">
    <property type="entry name" value="Glyco_trans_4-like_N"/>
</dbReference>
<dbReference type="STRING" id="420662.Mpe_A0723"/>
<sequence length="396" mass="43538">MNPSTLNVLLVDPSLFTAPYDAALTEGLLAAGVQPTWAVRPTRKGDRPELPEAHVDAFFYKVIDEAPGLPRALRALAKGLSHAIGLLQLCRRVVVRRPAVVHFQWVVVPPLDTLAILFIRMRCPVVLTVHDTVPFNGERMSLLQNLAFDLPIKLADRVIVHTLAGRERLVKRGVSASKLAVIPHGPLRLQATPSPAGLRRDDPRWSFVLFGEIKPYKGLDVLIEAVARLPADVRRQSRFIVAGRPRMDLAPLQARIAELKLDDAIELRPQRLSEQEMADLFAQAHAFVFPYRQIDASGVYYLVKSLGKWMIASRVGIFAEDLQHGTQGALVPPEDIGALSTALADAVIHRSMPRPLPPGSTWAGIGVTTRVLYQQAIDARSASARPPKVQPQPPAQ</sequence>
<evidence type="ECO:0000259" key="2">
    <source>
        <dbReference type="Pfam" id="PF13439"/>
    </source>
</evidence>
<dbReference type="eggNOG" id="COG0438">
    <property type="taxonomic scope" value="Bacteria"/>
</dbReference>
<dbReference type="EC" id="2.4.1.-" evidence="3"/>
<evidence type="ECO:0000256" key="1">
    <source>
        <dbReference type="ARBA" id="ARBA00022679"/>
    </source>
</evidence>
<dbReference type="GO" id="GO:0009103">
    <property type="term" value="P:lipopolysaccharide biosynthetic process"/>
    <property type="evidence" value="ECO:0007669"/>
    <property type="project" value="TreeGrafter"/>
</dbReference>
<name>A2SDP6_METPP</name>
<keyword evidence="1 3" id="KW-0808">Transferase</keyword>
<dbReference type="PANTHER" id="PTHR46401">
    <property type="entry name" value="GLYCOSYLTRANSFERASE WBBK-RELATED"/>
    <property type="match status" value="1"/>
</dbReference>
<evidence type="ECO:0000313" key="4">
    <source>
        <dbReference type="Proteomes" id="UP000000366"/>
    </source>
</evidence>
<dbReference type="Pfam" id="PF13692">
    <property type="entry name" value="Glyco_trans_1_4"/>
    <property type="match status" value="1"/>
</dbReference>
<feature type="domain" description="Glycosyltransferase subfamily 4-like N-terminal" evidence="2">
    <location>
        <begin position="23"/>
        <end position="185"/>
    </location>
</feature>
<dbReference type="Proteomes" id="UP000000366">
    <property type="component" value="Chromosome"/>
</dbReference>
<dbReference type="Gene3D" id="3.40.50.2000">
    <property type="entry name" value="Glycogen Phosphorylase B"/>
    <property type="match status" value="2"/>
</dbReference>
<dbReference type="GO" id="GO:0016757">
    <property type="term" value="F:glycosyltransferase activity"/>
    <property type="evidence" value="ECO:0007669"/>
    <property type="project" value="UniProtKB-KW"/>
</dbReference>
<gene>
    <name evidence="3" type="ordered locus">Mpe_A0723</name>
</gene>
<dbReference type="PANTHER" id="PTHR46401:SF2">
    <property type="entry name" value="GLYCOSYLTRANSFERASE WBBK-RELATED"/>
    <property type="match status" value="1"/>
</dbReference>
<accession>A2SDP6</accession>
<evidence type="ECO:0000313" key="3">
    <source>
        <dbReference type="EMBL" id="ABM93685.1"/>
    </source>
</evidence>
<protein>
    <submittedName>
        <fullName evidence="3">Glycosyltransferase-like protein</fullName>
        <ecNumber evidence="3">2.4.1.-</ecNumber>
    </submittedName>
</protein>
<dbReference type="HOGENOM" id="CLU_009583_6_2_4"/>
<proteinExistence type="predicted"/>
<reference evidence="3 4" key="1">
    <citation type="journal article" date="2007" name="J. Bacteriol.">
        <title>Whole-genome analysis of the methyl tert-butyl ether-degrading beta-proteobacterium Methylibium petroleiphilum PM1.</title>
        <authorList>
            <person name="Kane S.R."/>
            <person name="Chakicherla A.Y."/>
            <person name="Chain P.S.G."/>
            <person name="Schmidt R."/>
            <person name="Shin M.W."/>
            <person name="Legler T.C."/>
            <person name="Scow K.M."/>
            <person name="Larimer F.W."/>
            <person name="Lucas S.M."/>
            <person name="Richardson P.M."/>
            <person name="Hristova K.R."/>
        </authorList>
    </citation>
    <scope>NUCLEOTIDE SEQUENCE [LARGE SCALE GENOMIC DNA]</scope>
    <source>
        <strain evidence="4">ATCC BAA-1232 / LMG 22953 / PM1</strain>
    </source>
</reference>
<keyword evidence="4" id="KW-1185">Reference proteome</keyword>
<dbReference type="SUPFAM" id="SSF53756">
    <property type="entry name" value="UDP-Glycosyltransferase/glycogen phosphorylase"/>
    <property type="match status" value="1"/>
</dbReference>
<dbReference type="RefSeq" id="WP_011828323.1">
    <property type="nucleotide sequence ID" value="NC_008825.1"/>
</dbReference>
<dbReference type="Pfam" id="PF13439">
    <property type="entry name" value="Glyco_transf_4"/>
    <property type="match status" value="1"/>
</dbReference>
<dbReference type="AlphaFoldDB" id="A2SDP6"/>
<dbReference type="KEGG" id="mpt:Mpe_A0723"/>
<organism evidence="3 4">
    <name type="scientific">Methylibium petroleiphilum (strain ATCC BAA-1232 / LMG 22953 / PM1)</name>
    <dbReference type="NCBI Taxonomy" id="420662"/>
    <lineage>
        <taxon>Bacteria</taxon>
        <taxon>Pseudomonadati</taxon>
        <taxon>Pseudomonadota</taxon>
        <taxon>Betaproteobacteria</taxon>
        <taxon>Burkholderiales</taxon>
        <taxon>Sphaerotilaceae</taxon>
        <taxon>Methylibium</taxon>
    </lineage>
</organism>
<dbReference type="EMBL" id="CP000555">
    <property type="protein sequence ID" value="ABM93685.1"/>
    <property type="molecule type" value="Genomic_DNA"/>
</dbReference>